<name>A0ABY4VZR8_9PROT</name>
<evidence type="ECO:0000259" key="8">
    <source>
        <dbReference type="Pfam" id="PF06808"/>
    </source>
</evidence>
<comment type="subcellular location">
    <subcellularLocation>
        <location evidence="1 7">Cell inner membrane</location>
        <topology evidence="1 7">Multi-pass membrane protein</topology>
    </subcellularLocation>
</comment>
<evidence type="ECO:0000256" key="2">
    <source>
        <dbReference type="ARBA" id="ARBA00022475"/>
    </source>
</evidence>
<feature type="transmembrane region" description="Helical" evidence="7">
    <location>
        <begin position="356"/>
        <end position="377"/>
    </location>
</feature>
<organism evidence="9 10">
    <name type="scientific">Sneathiella marina</name>
    <dbReference type="NCBI Taxonomy" id="2950108"/>
    <lineage>
        <taxon>Bacteria</taxon>
        <taxon>Pseudomonadati</taxon>
        <taxon>Pseudomonadota</taxon>
        <taxon>Alphaproteobacteria</taxon>
        <taxon>Sneathiellales</taxon>
        <taxon>Sneathiellaceae</taxon>
        <taxon>Sneathiella</taxon>
    </lineage>
</organism>
<feature type="transmembrane region" description="Helical" evidence="7">
    <location>
        <begin position="214"/>
        <end position="235"/>
    </location>
</feature>
<feature type="transmembrane region" description="Helical" evidence="7">
    <location>
        <begin position="47"/>
        <end position="70"/>
    </location>
</feature>
<evidence type="ECO:0000256" key="6">
    <source>
        <dbReference type="ARBA" id="ARBA00023136"/>
    </source>
</evidence>
<evidence type="ECO:0000256" key="4">
    <source>
        <dbReference type="ARBA" id="ARBA00022692"/>
    </source>
</evidence>
<dbReference type="NCBIfam" id="TIGR00786">
    <property type="entry name" value="dctM"/>
    <property type="match status" value="1"/>
</dbReference>
<feature type="transmembrane region" description="Helical" evidence="7">
    <location>
        <begin position="135"/>
        <end position="158"/>
    </location>
</feature>
<accession>A0ABY4VZR8</accession>
<feature type="transmembrane region" description="Helical" evidence="7">
    <location>
        <begin position="6"/>
        <end position="35"/>
    </location>
</feature>
<keyword evidence="6 7" id="KW-0472">Membrane</keyword>
<evidence type="ECO:0000313" key="9">
    <source>
        <dbReference type="EMBL" id="USG60333.1"/>
    </source>
</evidence>
<dbReference type="PIRSF" id="PIRSF006066">
    <property type="entry name" value="HI0050"/>
    <property type="match status" value="1"/>
</dbReference>
<evidence type="ECO:0000256" key="5">
    <source>
        <dbReference type="ARBA" id="ARBA00022989"/>
    </source>
</evidence>
<keyword evidence="3 7" id="KW-0997">Cell inner membrane</keyword>
<sequence length="425" mass="45429">MLEVIVILLVLFGLLFAGIPIAFALGGLGVLLLYFGDFSSLMAPQTLYSAMDSFVLIAVPLFLLMSNILLKAGVGRDLFSAAQAWVGHLPGGLAVATVLSCGVFAAVSGSSVATAATIGVVSIPEMIERGYSRKFALGLLAAGGTLGILIPPSIPMIVYGVVTEESILDMFLAGIGPGILLIILFCGFSMLYAKFDKRFQMQPKAGWAERKLSTIRTLPTLVLVIIMLGGLYAGIFTPSEAGGVGFVCALLLTTVIQRRLTWTDFKEALIDSMKTTVTILLIVAGAKIFGKAITLYQLPQEFSTLIADTFHSQGYMILAICLSLLVFGLFLEALSMMLIMVPLLLPTLLVFGVDPIWFGIIFVIMIECALITPPVGLNIYVIQAVGKATMAEVSAGVWPFVLLMLLSVIAVYFFPEIALYIPFSA</sequence>
<dbReference type="InterPro" id="IPR010656">
    <property type="entry name" value="DctM"/>
</dbReference>
<feature type="transmembrane region" description="Helical" evidence="7">
    <location>
        <begin position="241"/>
        <end position="256"/>
    </location>
</feature>
<feature type="domain" description="TRAP C4-dicarboxylate transport system permease DctM subunit" evidence="8">
    <location>
        <begin position="8"/>
        <end position="417"/>
    </location>
</feature>
<feature type="transmembrane region" description="Helical" evidence="7">
    <location>
        <begin position="170"/>
        <end position="193"/>
    </location>
</feature>
<keyword evidence="4 7" id="KW-0812">Transmembrane</keyword>
<comment type="similarity">
    <text evidence="7">Belongs to the TRAP transporter large permease family.</text>
</comment>
<reference evidence="9" key="1">
    <citation type="submission" date="2022-06" db="EMBL/GenBank/DDBJ databases">
        <title>Sneathiella actinostolidae sp. nov., isolated from a sea anemonein the Western Pacific Ocean.</title>
        <authorList>
            <person name="Wei M.J."/>
        </authorList>
    </citation>
    <scope>NUCLEOTIDE SEQUENCE</scope>
    <source>
        <strain evidence="9">PHK-P5</strain>
    </source>
</reference>
<evidence type="ECO:0000256" key="7">
    <source>
        <dbReference type="RuleBase" id="RU369079"/>
    </source>
</evidence>
<feature type="transmembrane region" description="Helical" evidence="7">
    <location>
        <begin position="397"/>
        <end position="421"/>
    </location>
</feature>
<evidence type="ECO:0000256" key="3">
    <source>
        <dbReference type="ARBA" id="ARBA00022519"/>
    </source>
</evidence>
<dbReference type="Pfam" id="PF06808">
    <property type="entry name" value="DctM"/>
    <property type="match status" value="1"/>
</dbReference>
<protein>
    <recommendedName>
        <fullName evidence="7">TRAP transporter large permease protein</fullName>
    </recommendedName>
</protein>
<gene>
    <name evidence="9" type="ORF">NBZ79_14270</name>
</gene>
<dbReference type="PANTHER" id="PTHR33362">
    <property type="entry name" value="SIALIC ACID TRAP TRANSPORTER PERMEASE PROTEIN SIAT-RELATED"/>
    <property type="match status" value="1"/>
</dbReference>
<feature type="transmembrane region" description="Helical" evidence="7">
    <location>
        <begin position="277"/>
        <end position="296"/>
    </location>
</feature>
<dbReference type="PANTHER" id="PTHR33362:SF5">
    <property type="entry name" value="C4-DICARBOXYLATE TRAP TRANSPORTER LARGE PERMEASE PROTEIN DCTM"/>
    <property type="match status" value="1"/>
</dbReference>
<keyword evidence="2" id="KW-1003">Cell membrane</keyword>
<comment type="function">
    <text evidence="7">Part of the tripartite ATP-independent periplasmic (TRAP) transport system.</text>
</comment>
<dbReference type="RefSeq" id="WP_251933207.1">
    <property type="nucleotide sequence ID" value="NZ_CP098747.1"/>
</dbReference>
<proteinExistence type="inferred from homology"/>
<dbReference type="EMBL" id="CP098747">
    <property type="protein sequence ID" value="USG60333.1"/>
    <property type="molecule type" value="Genomic_DNA"/>
</dbReference>
<dbReference type="InterPro" id="IPR004681">
    <property type="entry name" value="TRAP_DctM"/>
</dbReference>
<keyword evidence="5 7" id="KW-1133">Transmembrane helix</keyword>
<evidence type="ECO:0000256" key="1">
    <source>
        <dbReference type="ARBA" id="ARBA00004429"/>
    </source>
</evidence>
<dbReference type="Proteomes" id="UP001056291">
    <property type="component" value="Chromosome"/>
</dbReference>
<feature type="transmembrane region" description="Helical" evidence="7">
    <location>
        <begin position="90"/>
        <end position="123"/>
    </location>
</feature>
<comment type="subunit">
    <text evidence="7">The complex comprises the extracytoplasmic solute receptor protein and the two transmembrane proteins.</text>
</comment>
<keyword evidence="10" id="KW-1185">Reference proteome</keyword>
<evidence type="ECO:0000313" key="10">
    <source>
        <dbReference type="Proteomes" id="UP001056291"/>
    </source>
</evidence>
<keyword evidence="7" id="KW-0813">Transport</keyword>
<feature type="transmembrane region" description="Helical" evidence="7">
    <location>
        <begin position="316"/>
        <end position="344"/>
    </location>
</feature>